<name>A0A0M2ST17_9BACI</name>
<dbReference type="EMBL" id="LAYY01000012">
    <property type="protein sequence ID" value="KKK37734.1"/>
    <property type="molecule type" value="Genomic_DNA"/>
</dbReference>
<gene>
    <name evidence="1" type="ORF">WQ57_12300</name>
</gene>
<dbReference type="Proteomes" id="UP000034166">
    <property type="component" value="Unassembled WGS sequence"/>
</dbReference>
<sequence>MSDWNEQGAPNNNLDPVTIRSSRLVGKKGLNEHAFSEELADGGERDDIIEKQLKSRQPGMG</sequence>
<accession>A0A0M2ST17</accession>
<evidence type="ECO:0000313" key="1">
    <source>
        <dbReference type="EMBL" id="KKK37734.1"/>
    </source>
</evidence>
<dbReference type="OrthoDB" id="2917064at2"/>
<evidence type="ECO:0000313" key="2">
    <source>
        <dbReference type="Proteomes" id="UP000034166"/>
    </source>
</evidence>
<keyword evidence="2" id="KW-1185">Reference proteome</keyword>
<reference evidence="1 2" key="1">
    <citation type="submission" date="2015-04" db="EMBL/GenBank/DDBJ databases">
        <title>Taxonomic description and genome sequence of Bacillus campisalis sp. nov., a novel member of the genus Bacillus isolated from solar saltern.</title>
        <authorList>
            <person name="Mathan Kumar R."/>
            <person name="Kaur G."/>
            <person name="Kumar A."/>
            <person name="Singh N.K."/>
            <person name="Kaur N."/>
            <person name="Kumar N."/>
            <person name="Mayilraj S."/>
        </authorList>
    </citation>
    <scope>NUCLEOTIDE SEQUENCE [LARGE SCALE GENOMIC DNA]</scope>
    <source>
        <strain evidence="1 2">SA2-6</strain>
    </source>
</reference>
<dbReference type="AlphaFoldDB" id="A0A0M2ST17"/>
<proteinExistence type="predicted"/>
<dbReference type="PATRIC" id="fig|1408103.3.peg.2766"/>
<protein>
    <submittedName>
        <fullName evidence="1">Uncharacterized protein</fullName>
    </submittedName>
</protein>
<dbReference type="RefSeq" id="WP_046524072.1">
    <property type="nucleotide sequence ID" value="NZ_LAYY01000012.1"/>
</dbReference>
<organism evidence="1 2">
    <name type="scientific">Mesobacillus campisalis</name>
    <dbReference type="NCBI Taxonomy" id="1408103"/>
    <lineage>
        <taxon>Bacteria</taxon>
        <taxon>Bacillati</taxon>
        <taxon>Bacillota</taxon>
        <taxon>Bacilli</taxon>
        <taxon>Bacillales</taxon>
        <taxon>Bacillaceae</taxon>
        <taxon>Mesobacillus</taxon>
    </lineage>
</organism>
<comment type="caution">
    <text evidence="1">The sequence shown here is derived from an EMBL/GenBank/DDBJ whole genome shotgun (WGS) entry which is preliminary data.</text>
</comment>